<dbReference type="InterPro" id="IPR016721">
    <property type="entry name" value="Bet3"/>
</dbReference>
<comment type="similarity">
    <text evidence="3">Belongs to the TRAPP small subunits family. BET3 subfamily.</text>
</comment>
<evidence type="ECO:0000313" key="9">
    <source>
        <dbReference type="EMBL" id="RHY33559.1"/>
    </source>
</evidence>
<reference evidence="9 10" key="1">
    <citation type="submission" date="2018-08" db="EMBL/GenBank/DDBJ databases">
        <title>Aphanomyces genome sequencing and annotation.</title>
        <authorList>
            <person name="Minardi D."/>
            <person name="Oidtmann B."/>
            <person name="Van Der Giezen M."/>
            <person name="Studholme D.J."/>
        </authorList>
    </citation>
    <scope>NUCLEOTIDE SEQUENCE [LARGE SCALE GENOMIC DNA]</scope>
    <source>
        <strain evidence="9 10">NJM0002</strain>
    </source>
</reference>
<evidence type="ECO:0000256" key="7">
    <source>
        <dbReference type="ARBA" id="ARBA00023034"/>
    </source>
</evidence>
<protein>
    <submittedName>
        <fullName evidence="9">Uncharacterized protein</fullName>
    </submittedName>
</protein>
<name>A0A3R6Z3Z6_9STRA</name>
<evidence type="ECO:0000256" key="3">
    <source>
        <dbReference type="ARBA" id="ARBA00006218"/>
    </source>
</evidence>
<keyword evidence="5" id="KW-0256">Endoplasmic reticulum</keyword>
<dbReference type="InterPro" id="IPR024096">
    <property type="entry name" value="NO_sig/Golgi_transp_ligand-bd"/>
</dbReference>
<comment type="caution">
    <text evidence="9">The sequence shown here is derived from an EMBL/GenBank/DDBJ whole genome shotgun (WGS) entry which is preliminary data.</text>
</comment>
<keyword evidence="6" id="KW-0931">ER-Golgi transport</keyword>
<dbReference type="PANTHER" id="PTHR13048">
    <property type="entry name" value="TRAFFICKING PROTEIN PARTICLE COMPLEX SUBUNIT 3"/>
    <property type="match status" value="1"/>
</dbReference>
<dbReference type="VEuPathDB" id="FungiDB:H310_00941"/>
<organism evidence="9 10">
    <name type="scientific">Aphanomyces invadans</name>
    <dbReference type="NCBI Taxonomy" id="157072"/>
    <lineage>
        <taxon>Eukaryota</taxon>
        <taxon>Sar</taxon>
        <taxon>Stramenopiles</taxon>
        <taxon>Oomycota</taxon>
        <taxon>Saprolegniomycetes</taxon>
        <taxon>Saprolegniales</taxon>
        <taxon>Verrucalvaceae</taxon>
        <taxon>Aphanomyces</taxon>
    </lineage>
</organism>
<dbReference type="InterPro" id="IPR007194">
    <property type="entry name" value="TRAPP_component"/>
</dbReference>
<evidence type="ECO:0000256" key="4">
    <source>
        <dbReference type="ARBA" id="ARBA00022448"/>
    </source>
</evidence>
<keyword evidence="8" id="KW-0853">WD repeat</keyword>
<dbReference type="GO" id="GO:0048193">
    <property type="term" value="P:Golgi vesicle transport"/>
    <property type="evidence" value="ECO:0007669"/>
    <property type="project" value="InterPro"/>
</dbReference>
<dbReference type="GO" id="GO:0005783">
    <property type="term" value="C:endoplasmic reticulum"/>
    <property type="evidence" value="ECO:0007669"/>
    <property type="project" value="UniProtKB-SubCell"/>
</dbReference>
<keyword evidence="7" id="KW-0333">Golgi apparatus</keyword>
<dbReference type="AlphaFoldDB" id="A0A3R6Z3Z6"/>
<keyword evidence="4" id="KW-0813">Transport</keyword>
<dbReference type="GO" id="GO:0005794">
    <property type="term" value="C:Golgi apparatus"/>
    <property type="evidence" value="ECO:0007669"/>
    <property type="project" value="UniProtKB-SubCell"/>
</dbReference>
<sequence>MVSDGEYALTGSDDGGVYIWQLNEGDSNVLKACTVSIPHSNKSAVTALIQDFEDLKEVNAQLEVMGYGIGIRLIDEFLAKSGVTACADFKDTTEVVAKVAFKMFFGINVDVVPTDTANVFHLILYENPLSEFVELPPHAHGVLSYSNILCGVLRGALEMVLDTTLKQVLPMQVGSNARRSQVF</sequence>
<evidence type="ECO:0000256" key="8">
    <source>
        <dbReference type="PROSITE-ProRule" id="PRU00221"/>
    </source>
</evidence>
<proteinExistence type="inferred from homology"/>
<keyword evidence="10" id="KW-1185">Reference proteome</keyword>
<evidence type="ECO:0000256" key="1">
    <source>
        <dbReference type="ARBA" id="ARBA00004222"/>
    </source>
</evidence>
<accession>A0A3R6Z3Z6</accession>
<dbReference type="GO" id="GO:0030008">
    <property type="term" value="C:TRAPP complex"/>
    <property type="evidence" value="ECO:0007669"/>
    <property type="project" value="InterPro"/>
</dbReference>
<dbReference type="InterPro" id="IPR001680">
    <property type="entry name" value="WD40_rpt"/>
</dbReference>
<evidence type="ECO:0000256" key="6">
    <source>
        <dbReference type="ARBA" id="ARBA00022892"/>
    </source>
</evidence>
<evidence type="ECO:0000256" key="5">
    <source>
        <dbReference type="ARBA" id="ARBA00022824"/>
    </source>
</evidence>
<dbReference type="CDD" id="cd14942">
    <property type="entry name" value="TRAPPC3_bet3"/>
    <property type="match status" value="1"/>
</dbReference>
<dbReference type="EMBL" id="QUSY01000069">
    <property type="protein sequence ID" value="RHY33559.1"/>
    <property type="molecule type" value="Genomic_DNA"/>
</dbReference>
<comment type="subcellular location">
    <subcellularLocation>
        <location evidence="2">Endoplasmic reticulum</location>
    </subcellularLocation>
    <subcellularLocation>
        <location evidence="1">Golgi apparatus</location>
        <location evidence="1">cis-Golgi network</location>
    </subcellularLocation>
</comment>
<evidence type="ECO:0000256" key="2">
    <source>
        <dbReference type="ARBA" id="ARBA00004240"/>
    </source>
</evidence>
<dbReference type="SUPFAM" id="SSF111126">
    <property type="entry name" value="Ligand-binding domain in the NO signalling and Golgi transport"/>
    <property type="match status" value="1"/>
</dbReference>
<dbReference type="Gene3D" id="3.30.1380.20">
    <property type="entry name" value="Trafficking protein particle complex subunit 3"/>
    <property type="match status" value="1"/>
</dbReference>
<evidence type="ECO:0000313" key="10">
    <source>
        <dbReference type="Proteomes" id="UP000285060"/>
    </source>
</evidence>
<dbReference type="Proteomes" id="UP000285060">
    <property type="component" value="Unassembled WGS sequence"/>
</dbReference>
<dbReference type="PROSITE" id="PS50082">
    <property type="entry name" value="WD_REPEATS_2"/>
    <property type="match status" value="1"/>
</dbReference>
<feature type="repeat" description="WD" evidence="8">
    <location>
        <begin position="1"/>
        <end position="30"/>
    </location>
</feature>
<dbReference type="Pfam" id="PF04051">
    <property type="entry name" value="TRAPP"/>
    <property type="match status" value="1"/>
</dbReference>
<gene>
    <name evidence="9" type="ORF">DYB32_001550</name>
</gene>